<evidence type="ECO:0000313" key="1">
    <source>
        <dbReference type="EMBL" id="WRO22337.1"/>
    </source>
</evidence>
<proteinExistence type="predicted"/>
<dbReference type="RefSeq" id="WP_366921750.1">
    <property type="nucleotide sequence ID" value="NZ_CP121694.1"/>
</dbReference>
<dbReference type="KEGG" id="dbc:MFMK1_002166"/>
<dbReference type="AlphaFoldDB" id="A0AAU0UPN6"/>
<evidence type="ECO:0000313" key="2">
    <source>
        <dbReference type="Proteomes" id="UP001329915"/>
    </source>
</evidence>
<evidence type="ECO:0008006" key="3">
    <source>
        <dbReference type="Google" id="ProtNLM"/>
    </source>
</evidence>
<sequence length="176" mass="20195">MKFNGLNLTKIVVVLLLCLALLFGGQYIYRHIVLDKPMGEELTAVEGVKDYRVVSAGGEKEIVLIMSPLNNLQESFLKAQEIVYKVYSDQTRVKVSDNTNDILQEVWYQSQFTVYEGIYSGHFVDMKHQLNDIAAQYSKVQIRAYVDNERVYFQAVVGEHFLYRVINREYGGDPVA</sequence>
<accession>A0AAU0UPN6</accession>
<dbReference type="EMBL" id="CP121694">
    <property type="protein sequence ID" value="WRO22337.1"/>
    <property type="molecule type" value="Genomic_DNA"/>
</dbReference>
<dbReference type="Proteomes" id="UP001329915">
    <property type="component" value="Chromosome"/>
</dbReference>
<organism evidence="1 2">
    <name type="scientific">Metallumcola ferriviriculae</name>
    <dbReference type="NCBI Taxonomy" id="3039180"/>
    <lineage>
        <taxon>Bacteria</taxon>
        <taxon>Bacillati</taxon>
        <taxon>Bacillota</taxon>
        <taxon>Clostridia</taxon>
        <taxon>Neomoorellales</taxon>
        <taxon>Desulfitibacteraceae</taxon>
        <taxon>Metallumcola</taxon>
    </lineage>
</organism>
<name>A0AAU0UPN6_9FIRM</name>
<protein>
    <recommendedName>
        <fullName evidence="3">Sporulation protein</fullName>
    </recommendedName>
</protein>
<reference evidence="1 2" key="1">
    <citation type="submission" date="2023-04" db="EMBL/GenBank/DDBJ databases">
        <authorList>
            <person name="Hsu D."/>
        </authorList>
    </citation>
    <scope>NUCLEOTIDE SEQUENCE [LARGE SCALE GENOMIC DNA]</scope>
    <source>
        <strain evidence="1 2">MK1</strain>
    </source>
</reference>
<gene>
    <name evidence="1" type="ORF">MFMK1_002166</name>
</gene>
<keyword evidence="2" id="KW-1185">Reference proteome</keyword>